<evidence type="ECO:0008006" key="5">
    <source>
        <dbReference type="Google" id="ProtNLM"/>
    </source>
</evidence>
<keyword evidence="1" id="KW-0472">Membrane</keyword>
<dbReference type="Proteomes" id="UP000014760">
    <property type="component" value="Unassembled WGS sequence"/>
</dbReference>
<protein>
    <recommendedName>
        <fullName evidence="5">Reverse transcriptase domain-containing protein</fullName>
    </recommendedName>
</protein>
<gene>
    <name evidence="2" type="ORF">CAPTEDRAFT_189525</name>
</gene>
<proteinExistence type="predicted"/>
<accession>R7TAZ1</accession>
<reference evidence="4" key="1">
    <citation type="submission" date="2012-12" db="EMBL/GenBank/DDBJ databases">
        <authorList>
            <person name="Hellsten U."/>
            <person name="Grimwood J."/>
            <person name="Chapman J.A."/>
            <person name="Shapiro H."/>
            <person name="Aerts A."/>
            <person name="Otillar R.P."/>
            <person name="Terry A.Y."/>
            <person name="Boore J.L."/>
            <person name="Simakov O."/>
            <person name="Marletaz F."/>
            <person name="Cho S.-J."/>
            <person name="Edsinger-Gonzales E."/>
            <person name="Havlak P."/>
            <person name="Kuo D.-H."/>
            <person name="Larsson T."/>
            <person name="Lv J."/>
            <person name="Arendt D."/>
            <person name="Savage R."/>
            <person name="Osoegawa K."/>
            <person name="de Jong P."/>
            <person name="Lindberg D.R."/>
            <person name="Seaver E.C."/>
            <person name="Weisblat D.A."/>
            <person name="Putnam N.H."/>
            <person name="Grigoriev I.V."/>
            <person name="Rokhsar D.S."/>
        </authorList>
    </citation>
    <scope>NUCLEOTIDE SEQUENCE</scope>
    <source>
        <strain evidence="4">I ESC-2004</strain>
    </source>
</reference>
<evidence type="ECO:0000313" key="3">
    <source>
        <dbReference type="EnsemblMetazoa" id="CapteP189525"/>
    </source>
</evidence>
<dbReference type="EMBL" id="AMQN01015255">
    <property type="status" value="NOT_ANNOTATED_CDS"/>
    <property type="molecule type" value="Genomic_DNA"/>
</dbReference>
<evidence type="ECO:0000313" key="2">
    <source>
        <dbReference type="EMBL" id="ELT88662.1"/>
    </source>
</evidence>
<reference evidence="2 4" key="2">
    <citation type="journal article" date="2013" name="Nature">
        <title>Insights into bilaterian evolution from three spiralian genomes.</title>
        <authorList>
            <person name="Simakov O."/>
            <person name="Marletaz F."/>
            <person name="Cho S.J."/>
            <person name="Edsinger-Gonzales E."/>
            <person name="Havlak P."/>
            <person name="Hellsten U."/>
            <person name="Kuo D.H."/>
            <person name="Larsson T."/>
            <person name="Lv J."/>
            <person name="Arendt D."/>
            <person name="Savage R."/>
            <person name="Osoegawa K."/>
            <person name="de Jong P."/>
            <person name="Grimwood J."/>
            <person name="Chapman J.A."/>
            <person name="Shapiro H."/>
            <person name="Aerts A."/>
            <person name="Otillar R.P."/>
            <person name="Terry A.Y."/>
            <person name="Boore J.L."/>
            <person name="Grigoriev I.V."/>
            <person name="Lindberg D.R."/>
            <person name="Seaver E.C."/>
            <person name="Weisblat D.A."/>
            <person name="Putnam N.H."/>
            <person name="Rokhsar D.S."/>
        </authorList>
    </citation>
    <scope>NUCLEOTIDE SEQUENCE</scope>
    <source>
        <strain evidence="2 4">I ESC-2004</strain>
    </source>
</reference>
<keyword evidence="1" id="KW-0812">Transmembrane</keyword>
<dbReference type="HOGENOM" id="CLU_1205767_0_0_1"/>
<dbReference type="EnsemblMetazoa" id="CapteT189525">
    <property type="protein sequence ID" value="CapteP189525"/>
    <property type="gene ID" value="CapteG189525"/>
</dbReference>
<evidence type="ECO:0000313" key="4">
    <source>
        <dbReference type="Proteomes" id="UP000014760"/>
    </source>
</evidence>
<evidence type="ECO:0000256" key="1">
    <source>
        <dbReference type="SAM" id="Phobius"/>
    </source>
</evidence>
<keyword evidence="1" id="KW-1133">Transmembrane helix</keyword>
<keyword evidence="4" id="KW-1185">Reference proteome</keyword>
<dbReference type="EMBL" id="AMQN01015256">
    <property type="status" value="NOT_ANNOTATED_CDS"/>
    <property type="molecule type" value="Genomic_DNA"/>
</dbReference>
<dbReference type="OrthoDB" id="414730at2759"/>
<feature type="transmembrane region" description="Helical" evidence="1">
    <location>
        <begin position="85"/>
        <end position="103"/>
    </location>
</feature>
<reference evidence="3" key="3">
    <citation type="submission" date="2015-06" db="UniProtKB">
        <authorList>
            <consortium name="EnsemblMetazoa"/>
        </authorList>
    </citation>
    <scope>IDENTIFICATION</scope>
</reference>
<dbReference type="EMBL" id="KB311741">
    <property type="protein sequence ID" value="ELT88662.1"/>
    <property type="molecule type" value="Genomic_DNA"/>
</dbReference>
<dbReference type="AlphaFoldDB" id="R7TAZ1"/>
<name>R7TAZ1_CAPTE</name>
<sequence>MAIHLLVDKIVSCLDKGENLVGVALDFRKAFDTVDHLIFLKKREAYGVRGNAYDWFASIVNSVSPGKPLEQYRQAPAKGRSTDELVIMSAMFVALTVVLLAIVPRCGSSKNTQQLYNLLQSAMTKIENDVEHQAASDLIDFDLPSQGQQKVEGLDIEADKRVPTQANTRAVPLRICRPICNHCGQMVSMRYSALCMTNCGDMTSDSWKHCFSAWCSHMGISWNAGLRQIK</sequence>
<organism evidence="2">
    <name type="scientific">Capitella teleta</name>
    <name type="common">Polychaete worm</name>
    <dbReference type="NCBI Taxonomy" id="283909"/>
    <lineage>
        <taxon>Eukaryota</taxon>
        <taxon>Metazoa</taxon>
        <taxon>Spiralia</taxon>
        <taxon>Lophotrochozoa</taxon>
        <taxon>Annelida</taxon>
        <taxon>Polychaeta</taxon>
        <taxon>Sedentaria</taxon>
        <taxon>Scolecida</taxon>
        <taxon>Capitellidae</taxon>
        <taxon>Capitella</taxon>
    </lineage>
</organism>